<dbReference type="AlphaFoldDB" id="B9M8T3"/>
<dbReference type="HOGENOM" id="CLU_116617_6_0_7"/>
<feature type="domain" description="PIN" evidence="1">
    <location>
        <begin position="2"/>
        <end position="109"/>
    </location>
</feature>
<dbReference type="Proteomes" id="UP000007721">
    <property type="component" value="Chromosome"/>
</dbReference>
<dbReference type="InterPro" id="IPR002716">
    <property type="entry name" value="PIN_dom"/>
</dbReference>
<evidence type="ECO:0000313" key="3">
    <source>
        <dbReference type="Proteomes" id="UP000007721"/>
    </source>
</evidence>
<dbReference type="STRING" id="316067.Geob_2074"/>
<evidence type="ECO:0000259" key="1">
    <source>
        <dbReference type="Pfam" id="PF13470"/>
    </source>
</evidence>
<sequence length="140" mass="15431">MKIVLDTNVLVAGLLSPFGPCGEIVRMVSSGELILALDARVLAEYQEVLSRPKFKFEKDMVAALLDYIEYKGSTVAGSPLPQPLPDMDDEPFLEVAIAARAECLVTGNQVHFPLQLCQGVTVLSPTQFLSFYRERRNTSL</sequence>
<dbReference type="InterPro" id="IPR002850">
    <property type="entry name" value="PIN_toxin-like"/>
</dbReference>
<keyword evidence="3" id="KW-1185">Reference proteome</keyword>
<gene>
    <name evidence="2" type="ordered locus">Geob_2074</name>
</gene>
<dbReference type="OrthoDB" id="9798108at2"/>
<accession>B9M8T3</accession>
<dbReference type="NCBIfam" id="TIGR00305">
    <property type="entry name" value="putative toxin-antitoxin system toxin component, PIN family"/>
    <property type="match status" value="1"/>
</dbReference>
<dbReference type="eggNOG" id="COG1569">
    <property type="taxonomic scope" value="Bacteria"/>
</dbReference>
<dbReference type="PANTHER" id="PTHR34610:SF3">
    <property type="entry name" value="SSL7007 PROTEIN"/>
    <property type="match status" value="1"/>
</dbReference>
<dbReference type="EMBL" id="CP001390">
    <property type="protein sequence ID" value="ACM20429.1"/>
    <property type="molecule type" value="Genomic_DNA"/>
</dbReference>
<dbReference type="RefSeq" id="WP_012647158.1">
    <property type="nucleotide sequence ID" value="NC_011979.1"/>
</dbReference>
<evidence type="ECO:0000313" key="2">
    <source>
        <dbReference type="EMBL" id="ACM20429.1"/>
    </source>
</evidence>
<protein>
    <submittedName>
        <fullName evidence="2">Toxin, PIN family</fullName>
    </submittedName>
</protein>
<dbReference type="SUPFAM" id="SSF88723">
    <property type="entry name" value="PIN domain-like"/>
    <property type="match status" value="1"/>
</dbReference>
<organism evidence="2 3">
    <name type="scientific">Geotalea daltonii (strain DSM 22248 / JCM 15807 / FRC-32)</name>
    <name type="common">Geobacter daltonii</name>
    <dbReference type="NCBI Taxonomy" id="316067"/>
    <lineage>
        <taxon>Bacteria</taxon>
        <taxon>Pseudomonadati</taxon>
        <taxon>Thermodesulfobacteriota</taxon>
        <taxon>Desulfuromonadia</taxon>
        <taxon>Geobacterales</taxon>
        <taxon>Geobacteraceae</taxon>
        <taxon>Geotalea</taxon>
    </lineage>
</organism>
<dbReference type="KEGG" id="geo:Geob_2074"/>
<name>B9M8T3_GEODF</name>
<reference evidence="2 3" key="1">
    <citation type="submission" date="2009-01" db="EMBL/GenBank/DDBJ databases">
        <title>Complete sequence of Geobacter sp. FRC-32.</title>
        <authorList>
            <consortium name="US DOE Joint Genome Institute"/>
            <person name="Lucas S."/>
            <person name="Copeland A."/>
            <person name="Lapidus A."/>
            <person name="Glavina del Rio T."/>
            <person name="Dalin E."/>
            <person name="Tice H."/>
            <person name="Bruce D."/>
            <person name="Goodwin L."/>
            <person name="Pitluck S."/>
            <person name="Saunders E."/>
            <person name="Brettin T."/>
            <person name="Detter J.C."/>
            <person name="Han C."/>
            <person name="Larimer F."/>
            <person name="Land M."/>
            <person name="Hauser L."/>
            <person name="Kyrpides N."/>
            <person name="Ovchinnikova G."/>
            <person name="Kostka J."/>
            <person name="Richardson P."/>
        </authorList>
    </citation>
    <scope>NUCLEOTIDE SEQUENCE [LARGE SCALE GENOMIC DNA]</scope>
    <source>
        <strain evidence="3">DSM 22248 / JCM 15807 / FRC-32</strain>
    </source>
</reference>
<proteinExistence type="predicted"/>
<dbReference type="Pfam" id="PF13470">
    <property type="entry name" value="PIN_3"/>
    <property type="match status" value="1"/>
</dbReference>
<dbReference type="PANTHER" id="PTHR34610">
    <property type="entry name" value="SSL7007 PROTEIN"/>
    <property type="match status" value="1"/>
</dbReference>
<dbReference type="InterPro" id="IPR029060">
    <property type="entry name" value="PIN-like_dom_sf"/>
</dbReference>